<organism evidence="8 9">
    <name type="scientific">Hermanssonia centrifuga</name>
    <dbReference type="NCBI Taxonomy" id="98765"/>
    <lineage>
        <taxon>Eukaryota</taxon>
        <taxon>Fungi</taxon>
        <taxon>Dikarya</taxon>
        <taxon>Basidiomycota</taxon>
        <taxon>Agaricomycotina</taxon>
        <taxon>Agaricomycetes</taxon>
        <taxon>Polyporales</taxon>
        <taxon>Meruliaceae</taxon>
        <taxon>Hermanssonia</taxon>
    </lineage>
</organism>
<accession>A0A2R6NNC5</accession>
<feature type="region of interest" description="Disordered" evidence="6">
    <location>
        <begin position="1"/>
        <end position="65"/>
    </location>
</feature>
<dbReference type="PANTHER" id="PTHR43840">
    <property type="entry name" value="MITOCHONDRIAL METAL TRANSPORTER 1-RELATED"/>
    <property type="match status" value="1"/>
</dbReference>
<dbReference type="NCBIfam" id="TIGR01297">
    <property type="entry name" value="CDF"/>
    <property type="match status" value="1"/>
</dbReference>
<name>A0A2R6NNC5_9APHY</name>
<proteinExistence type="predicted"/>
<evidence type="ECO:0000256" key="4">
    <source>
        <dbReference type="ARBA" id="ARBA00022989"/>
    </source>
</evidence>
<dbReference type="PANTHER" id="PTHR43840:SF15">
    <property type="entry name" value="MITOCHONDRIAL METAL TRANSPORTER 1-RELATED"/>
    <property type="match status" value="1"/>
</dbReference>
<feature type="compositionally biased region" description="Basic and acidic residues" evidence="6">
    <location>
        <begin position="16"/>
        <end position="41"/>
    </location>
</feature>
<reference evidence="8 9" key="1">
    <citation type="submission" date="2018-02" db="EMBL/GenBank/DDBJ databases">
        <title>Genome sequence of the basidiomycete white-rot fungus Phlebia centrifuga.</title>
        <authorList>
            <person name="Granchi Z."/>
            <person name="Peng M."/>
            <person name="de Vries R.P."/>
            <person name="Hilden K."/>
            <person name="Makela M.R."/>
            <person name="Grigoriev I."/>
            <person name="Riley R."/>
        </authorList>
    </citation>
    <scope>NUCLEOTIDE SEQUENCE [LARGE SCALE GENOMIC DNA]</scope>
    <source>
        <strain evidence="8 9">FBCC195</strain>
    </source>
</reference>
<evidence type="ECO:0000256" key="6">
    <source>
        <dbReference type="SAM" id="MobiDB-lite"/>
    </source>
</evidence>
<keyword evidence="9" id="KW-1185">Reference proteome</keyword>
<dbReference type="Gene3D" id="1.20.1510.10">
    <property type="entry name" value="Cation efflux protein transmembrane domain"/>
    <property type="match status" value="1"/>
</dbReference>
<dbReference type="Pfam" id="PF01545">
    <property type="entry name" value="Cation_efflux"/>
    <property type="match status" value="1"/>
</dbReference>
<evidence type="ECO:0000256" key="2">
    <source>
        <dbReference type="ARBA" id="ARBA00022448"/>
    </source>
</evidence>
<keyword evidence="2" id="KW-0813">Transport</keyword>
<dbReference type="InterPro" id="IPR050291">
    <property type="entry name" value="CDF_Transporter"/>
</dbReference>
<evidence type="ECO:0000256" key="1">
    <source>
        <dbReference type="ARBA" id="ARBA00004141"/>
    </source>
</evidence>
<protein>
    <recommendedName>
        <fullName evidence="7">Cation efflux protein transmembrane domain-containing protein</fullName>
    </recommendedName>
</protein>
<evidence type="ECO:0000256" key="3">
    <source>
        <dbReference type="ARBA" id="ARBA00022692"/>
    </source>
</evidence>
<gene>
    <name evidence="8" type="ORF">PHLCEN_2v10263</name>
</gene>
<dbReference type="SUPFAM" id="SSF161111">
    <property type="entry name" value="Cation efflux protein transmembrane domain-like"/>
    <property type="match status" value="1"/>
</dbReference>
<evidence type="ECO:0000259" key="7">
    <source>
        <dbReference type="Pfam" id="PF01545"/>
    </source>
</evidence>
<comment type="caution">
    <text evidence="8">The sequence shown here is derived from an EMBL/GenBank/DDBJ whole genome shotgun (WGS) entry which is preliminary data.</text>
</comment>
<dbReference type="EMBL" id="MLYV02001050">
    <property type="protein sequence ID" value="PSR73905.1"/>
    <property type="molecule type" value="Genomic_DNA"/>
</dbReference>
<keyword evidence="4" id="KW-1133">Transmembrane helix</keyword>
<dbReference type="AlphaFoldDB" id="A0A2R6NNC5"/>
<dbReference type="InterPro" id="IPR058533">
    <property type="entry name" value="Cation_efflux_TM"/>
</dbReference>
<comment type="subcellular location">
    <subcellularLocation>
        <location evidence="1">Membrane</location>
        <topology evidence="1">Multi-pass membrane protein</topology>
    </subcellularLocation>
</comment>
<evidence type="ECO:0000256" key="5">
    <source>
        <dbReference type="ARBA" id="ARBA00023136"/>
    </source>
</evidence>
<dbReference type="GO" id="GO:0030003">
    <property type="term" value="P:intracellular monoatomic cation homeostasis"/>
    <property type="evidence" value="ECO:0007669"/>
    <property type="project" value="UniProtKB-ARBA"/>
</dbReference>
<feature type="domain" description="Cation efflux protein transmembrane" evidence="7">
    <location>
        <begin position="86"/>
        <end position="290"/>
    </location>
</feature>
<keyword evidence="3" id="KW-0812">Transmembrane</keyword>
<keyword evidence="5" id="KW-0472">Membrane</keyword>
<sequence>MATLVARRPHSSQSPKGKEPARDVREDHQHDHEEHDHDHSHSHSHSHSIFGSLSHSHSHTEESHADADKVVEALKGGGDRGSRITLIGLASNVGLTISKGAAGWYMNSASLLADAGHTAGDLIGDVITLACWKLSRRPPSELYPYGFGKFEVLGSAAISLLLTGGAVGLGLHSLSLLGQSLSHVAVDLPAGVLQDVLVNVTNVTSSIPTVASDHGHEHALDPNAAWFAGIGIIAKEWLYRATKKVADEESSSVLLANAVHHRSDAYSSLVALVAILGTWWFPSLPLDPIGGEYLI</sequence>
<dbReference type="InterPro" id="IPR002524">
    <property type="entry name" value="Cation_efflux"/>
</dbReference>
<dbReference type="STRING" id="98765.A0A2R6NNC5"/>
<dbReference type="Proteomes" id="UP000186601">
    <property type="component" value="Unassembled WGS sequence"/>
</dbReference>
<evidence type="ECO:0000313" key="8">
    <source>
        <dbReference type="EMBL" id="PSR73905.1"/>
    </source>
</evidence>
<dbReference type="GO" id="GO:0098771">
    <property type="term" value="P:inorganic ion homeostasis"/>
    <property type="evidence" value="ECO:0007669"/>
    <property type="project" value="UniProtKB-ARBA"/>
</dbReference>
<dbReference type="GO" id="GO:0008324">
    <property type="term" value="F:monoatomic cation transmembrane transporter activity"/>
    <property type="evidence" value="ECO:0007669"/>
    <property type="project" value="InterPro"/>
</dbReference>
<dbReference type="InterPro" id="IPR027469">
    <property type="entry name" value="Cation_efflux_TMD_sf"/>
</dbReference>
<dbReference type="OrthoDB" id="435980at2759"/>
<evidence type="ECO:0000313" key="9">
    <source>
        <dbReference type="Proteomes" id="UP000186601"/>
    </source>
</evidence>
<dbReference type="GO" id="GO:0016020">
    <property type="term" value="C:membrane"/>
    <property type="evidence" value="ECO:0007669"/>
    <property type="project" value="UniProtKB-SubCell"/>
</dbReference>